<reference evidence="2" key="1">
    <citation type="submission" date="2022-11" db="UniProtKB">
        <authorList>
            <consortium name="WormBaseParasite"/>
        </authorList>
    </citation>
    <scope>IDENTIFICATION</scope>
</reference>
<name>A0A915KII8_ROMCU</name>
<evidence type="ECO:0000313" key="1">
    <source>
        <dbReference type="Proteomes" id="UP000887565"/>
    </source>
</evidence>
<organism evidence="1 2">
    <name type="scientific">Romanomermis culicivorax</name>
    <name type="common">Nematode worm</name>
    <dbReference type="NCBI Taxonomy" id="13658"/>
    <lineage>
        <taxon>Eukaryota</taxon>
        <taxon>Metazoa</taxon>
        <taxon>Ecdysozoa</taxon>
        <taxon>Nematoda</taxon>
        <taxon>Enoplea</taxon>
        <taxon>Dorylaimia</taxon>
        <taxon>Mermithida</taxon>
        <taxon>Mermithoidea</taxon>
        <taxon>Mermithidae</taxon>
        <taxon>Romanomermis</taxon>
    </lineage>
</organism>
<dbReference type="AlphaFoldDB" id="A0A915KII8"/>
<proteinExistence type="predicted"/>
<keyword evidence="1" id="KW-1185">Reference proteome</keyword>
<evidence type="ECO:0000313" key="2">
    <source>
        <dbReference type="WBParaSite" id="nRc.2.0.1.t38563-RA"/>
    </source>
</evidence>
<protein>
    <submittedName>
        <fullName evidence="2">Uncharacterized protein</fullName>
    </submittedName>
</protein>
<dbReference type="Proteomes" id="UP000887565">
    <property type="component" value="Unplaced"/>
</dbReference>
<sequence length="109" mass="12237">MTAIARRTPETFDAAAAVLTGCLIARRRQSFVAASAYFDTTENFAIVTARNDVVAQIDDEIVDFQPSMQKNVMPIVVVESSRLDGRETLFRKFRNTDFFKTAGQIGRRD</sequence>
<accession>A0A915KII8</accession>
<dbReference type="WBParaSite" id="nRc.2.0.1.t38563-RA">
    <property type="protein sequence ID" value="nRc.2.0.1.t38563-RA"/>
    <property type="gene ID" value="nRc.2.0.1.g38563"/>
</dbReference>